<dbReference type="EMBL" id="CP029803">
    <property type="protein sequence ID" value="AWT60087.1"/>
    <property type="molecule type" value="Genomic_DNA"/>
</dbReference>
<organism evidence="1 2">
    <name type="scientific">Candidatus Moanibacter tarae</name>
    <dbReference type="NCBI Taxonomy" id="2200854"/>
    <lineage>
        <taxon>Bacteria</taxon>
        <taxon>Pseudomonadati</taxon>
        <taxon>Verrucomicrobiota</taxon>
        <taxon>Opitutia</taxon>
        <taxon>Puniceicoccales</taxon>
        <taxon>Puniceicoccales incertae sedis</taxon>
        <taxon>Candidatus Moanibacter</taxon>
    </lineage>
</organism>
<reference evidence="1 2" key="1">
    <citation type="submission" date="2018-06" db="EMBL/GenBank/DDBJ databases">
        <title>Draft Genome Sequence of a Novel Marine Bacterium Related to the Verrucomicrobia.</title>
        <authorList>
            <person name="Vosseberg J."/>
            <person name="Martijn J."/>
            <person name="Ettema T.J.G."/>
        </authorList>
    </citation>
    <scope>NUCLEOTIDE SEQUENCE [LARGE SCALE GENOMIC DNA]</scope>
    <source>
        <strain evidence="1">TARA_B100001123</strain>
    </source>
</reference>
<accession>A0A2Z4AIY0</accession>
<dbReference type="KEGG" id="mtar:DF168_01288"/>
<protein>
    <submittedName>
        <fullName evidence="1">Uncharacterized protein</fullName>
    </submittedName>
</protein>
<evidence type="ECO:0000313" key="2">
    <source>
        <dbReference type="Proteomes" id="UP000247465"/>
    </source>
</evidence>
<sequence length="90" mass="10115">MNPVGYPPKIIQLGMAPRFGSIDGQTLYLVDCRFDDGDILMQQMNSWFTDNMPSVKTEIRSKSGVYTERDEQLYEEIRTKGSAAIVGVGH</sequence>
<dbReference type="Proteomes" id="UP000247465">
    <property type="component" value="Chromosome"/>
</dbReference>
<name>A0A2Z4AIY0_9BACT</name>
<dbReference type="AlphaFoldDB" id="A0A2Z4AIY0"/>
<proteinExistence type="predicted"/>
<evidence type="ECO:0000313" key="1">
    <source>
        <dbReference type="EMBL" id="AWT60087.1"/>
    </source>
</evidence>
<gene>
    <name evidence="1" type="ORF">DF168_01288</name>
</gene>